<accession>A0A4R7RJX7</accession>
<dbReference type="NCBIfam" id="NF012200">
    <property type="entry name" value="choice_anch_D"/>
    <property type="match status" value="1"/>
</dbReference>
<sequence>MINASIARLNADGTTDMSFNTGEGLNGPGLCVMRTAAGKVLVEGEFTEVNGEVCGNLAVLDETGELEETGLVANGAVKWLLGQTDGKVLAGGGFTLLGGVERQRLVRLKDDLTVEAAFTPAANGTVNAGALLGDGRVMVAGAFTEVGGVARGRVARMFNDEASTRLRVEDEGRVTWLRGGAGAETVRVSLEVDTGTGYGPLGGTVVRVPGGWQVTGLELDGSGSVRARAFPSDGHSEGVVEEVVAFDFVPVMQVREGERVLGDGDEVDWGTMQTGMVVERTFVISNLGLSEMELGSPPVVVPEGPWTVVEQPGSPVAAGESVTFVVRFQPTEPTESGGAAVEMSLTSDADESPLTVELRGRATAGPGSVDEGFQVVLTGGTGGTAVNAVSLSAAGLMLGGAFATVNGLNRKGFARMSAVGTVLAQTGVGVNATVHAVAELPDGKWLVGGTFTTVHGVTRQRLARLNADGSLDAGFKMNANNTVHCLLVQEDGGVIVGGAFTTLAGVARKGVGRVTAGGLLDVGWKPGTEGAVMCLATQPDGKIYAGGLFGSMGGAVRRDLARLNVDGSLDGEFNAGLTGSAAVLTLAVDAAGRVLFSRAGVSGLMRVTETGGEEEAVVFTPADRMTYALTLQADGKILAGGEGTGPLLLRMDATGANDGSFINTMSHGQVRQVALSASGELYAAGTEMRAGGLRYLLARFYNGPEAAVSVLTVVSETEVQWQRGGTVPEAQGVVFDLSEDEGATWTRLGRGTRMSGGWRLTGLNLPIRGRMRGRAAVVTGGKSAAFHDEVVSFSGLPVADLRLEHPVGTVLGDGAVLPFPGTLPGQHAVLTVTMRNVGNAVLTGLLPTSETAEWTVTSVGRTSLEAGQSTTMAVRFLPTATGYRTGRLSLTSDVPGTKNPYVLELRGTGIALPTATTSTAAPVLSYTAQLKGTVKANHDVAKAFFEYKRRVDAVWIRTAEVTVAGFAAVAQAVTLGDLALGTGYHYRMGIYNSVNTAAAPVYGTTVNFNTLNIVLP</sequence>
<dbReference type="Pfam" id="PF17164">
    <property type="entry name" value="DUF5122"/>
    <property type="match status" value="5"/>
</dbReference>
<organism evidence="1 2">
    <name type="scientific">Prosthecobacter fusiformis</name>
    <dbReference type="NCBI Taxonomy" id="48464"/>
    <lineage>
        <taxon>Bacteria</taxon>
        <taxon>Pseudomonadati</taxon>
        <taxon>Verrucomicrobiota</taxon>
        <taxon>Verrucomicrobiia</taxon>
        <taxon>Verrucomicrobiales</taxon>
        <taxon>Verrucomicrobiaceae</taxon>
        <taxon>Prosthecobacter</taxon>
    </lineage>
</organism>
<dbReference type="NCBIfam" id="TIGR02608">
    <property type="entry name" value="delta_60_rpt"/>
    <property type="match status" value="4"/>
</dbReference>
<dbReference type="SUPFAM" id="SSF101898">
    <property type="entry name" value="NHL repeat"/>
    <property type="match status" value="1"/>
</dbReference>
<evidence type="ECO:0000313" key="2">
    <source>
        <dbReference type="Proteomes" id="UP000295662"/>
    </source>
</evidence>
<dbReference type="InterPro" id="IPR013783">
    <property type="entry name" value="Ig-like_fold"/>
</dbReference>
<protein>
    <submittedName>
        <fullName evidence="1">Putative delta-60 repeat protein</fullName>
    </submittedName>
</protein>
<dbReference type="EMBL" id="SOCA01000021">
    <property type="protein sequence ID" value="TDU62477.1"/>
    <property type="molecule type" value="Genomic_DNA"/>
</dbReference>
<evidence type="ECO:0000313" key="1">
    <source>
        <dbReference type="EMBL" id="TDU62477.1"/>
    </source>
</evidence>
<proteinExistence type="predicted"/>
<reference evidence="1 2" key="1">
    <citation type="submission" date="2019-03" db="EMBL/GenBank/DDBJ databases">
        <title>Genomic Encyclopedia of Archaeal and Bacterial Type Strains, Phase II (KMG-II): from individual species to whole genera.</title>
        <authorList>
            <person name="Goeker M."/>
        </authorList>
    </citation>
    <scope>NUCLEOTIDE SEQUENCE [LARGE SCALE GENOMIC DNA]</scope>
    <source>
        <strain evidence="1 2">ATCC 25309</strain>
    </source>
</reference>
<dbReference type="InterPro" id="IPR013431">
    <property type="entry name" value="Delta_60_rpt"/>
</dbReference>
<gene>
    <name evidence="1" type="ORF">EI77_04700</name>
</gene>
<dbReference type="Gene3D" id="2.80.10.50">
    <property type="match status" value="5"/>
</dbReference>
<dbReference type="AlphaFoldDB" id="A0A4R7RJX7"/>
<keyword evidence="2" id="KW-1185">Reference proteome</keyword>
<comment type="caution">
    <text evidence="1">The sequence shown here is derived from an EMBL/GenBank/DDBJ whole genome shotgun (WGS) entry which is preliminary data.</text>
</comment>
<dbReference type="Proteomes" id="UP000295662">
    <property type="component" value="Unassembled WGS sequence"/>
</dbReference>
<dbReference type="Gene3D" id="2.60.40.10">
    <property type="entry name" value="Immunoglobulins"/>
    <property type="match status" value="2"/>
</dbReference>
<name>A0A4R7RJX7_9BACT</name>